<feature type="domain" description="CCT" evidence="5">
    <location>
        <begin position="295"/>
        <end position="337"/>
    </location>
</feature>
<sequence length="340" mass="38947">REKARQQPPKPARKIRTKTRKPKFLSLRLTLPRENSQNSTQMARNHRDDHQHQLNLFPLHPESLVEDKDIHDENVAFLFDSEPGATLNSLLAGASCSEEDCLSAPPSLTYANSKQDNDQLGDVVGGKSGNSSTCASSKLVRAAMRNKQREPSEEKWVCYSELLVEKKEVEAEVSSCAAEVWCPKRMPRKMDKGLSLKLDYEGILNAWSDKGPLLIAEETPPQTVPDLHHDHYQQQLLVHDSANVLVESWGSVGNEWAVPEMVESLKVIKVKEEDQDHEGLGKDNIHGWKKRQMMREASVLRYKEKRQSRLFSKRIRYEVRRLNAEKRPRIKGRFVKIIRS</sequence>
<evidence type="ECO:0000256" key="1">
    <source>
        <dbReference type="ARBA" id="ARBA00004123"/>
    </source>
</evidence>
<dbReference type="Pfam" id="PF06203">
    <property type="entry name" value="CCT"/>
    <property type="match status" value="1"/>
</dbReference>
<organism evidence="6 7">
    <name type="scientific">Juglans regia</name>
    <name type="common">English walnut</name>
    <dbReference type="NCBI Taxonomy" id="51240"/>
    <lineage>
        <taxon>Eukaryota</taxon>
        <taxon>Viridiplantae</taxon>
        <taxon>Streptophyta</taxon>
        <taxon>Embryophyta</taxon>
        <taxon>Tracheophyta</taxon>
        <taxon>Spermatophyta</taxon>
        <taxon>Magnoliopsida</taxon>
        <taxon>eudicotyledons</taxon>
        <taxon>Gunneridae</taxon>
        <taxon>Pentapetalae</taxon>
        <taxon>rosids</taxon>
        <taxon>fabids</taxon>
        <taxon>Fagales</taxon>
        <taxon>Juglandaceae</taxon>
        <taxon>Juglans</taxon>
    </lineage>
</organism>
<dbReference type="AlphaFoldDB" id="A0A833UA29"/>
<feature type="compositionally biased region" description="Basic residues" evidence="4">
    <location>
        <begin position="11"/>
        <end position="22"/>
    </location>
</feature>
<dbReference type="PROSITE" id="PS51017">
    <property type="entry name" value="CCT"/>
    <property type="match status" value="1"/>
</dbReference>
<dbReference type="InterPro" id="IPR052453">
    <property type="entry name" value="CONSTANS-like_ZF"/>
</dbReference>
<reference evidence="6" key="1">
    <citation type="submission" date="2015-10" db="EMBL/GenBank/DDBJ databases">
        <authorList>
            <person name="Martinez-Garcia P.J."/>
            <person name="Crepeau M.W."/>
            <person name="Puiu D."/>
            <person name="Gonzalez-Ibeas D."/>
            <person name="Whalen J."/>
            <person name="Stevens K."/>
            <person name="Paul R."/>
            <person name="Butterfield T."/>
            <person name="Britton M."/>
            <person name="Reagan R."/>
            <person name="Chakraborty S."/>
            <person name="Walawage S.L."/>
            <person name="Vasquez-Gross H.A."/>
            <person name="Cardeno C."/>
            <person name="Famula R."/>
            <person name="Pratt K."/>
            <person name="Kuruganti S."/>
            <person name="Aradhya M.K."/>
            <person name="Leslie C.A."/>
            <person name="Dandekar A.M."/>
            <person name="Salzberg S.L."/>
            <person name="Wegrzyn J.L."/>
            <person name="Langley C.H."/>
            <person name="Neale D.B."/>
        </authorList>
    </citation>
    <scope>NUCLEOTIDE SEQUENCE</scope>
    <source>
        <tissue evidence="6">Leaves</tissue>
    </source>
</reference>
<feature type="region of interest" description="Disordered" evidence="4">
    <location>
        <begin position="108"/>
        <end position="133"/>
    </location>
</feature>
<accession>A0A833UA29</accession>
<name>A0A833UA29_JUGRE</name>
<keyword evidence="2 3" id="KW-0539">Nucleus</keyword>
<proteinExistence type="predicted"/>
<gene>
    <name evidence="6" type="ORF">F2P56_021434</name>
</gene>
<feature type="region of interest" description="Disordered" evidence="4">
    <location>
        <begin position="1"/>
        <end position="22"/>
    </location>
</feature>
<feature type="non-terminal residue" evidence="6">
    <location>
        <position position="1"/>
    </location>
</feature>
<comment type="caution">
    <text evidence="6">The sequence shown here is derived from an EMBL/GenBank/DDBJ whole genome shotgun (WGS) entry which is preliminary data.</text>
</comment>
<dbReference type="InterPro" id="IPR010402">
    <property type="entry name" value="CCT_domain"/>
</dbReference>
<evidence type="ECO:0000313" key="6">
    <source>
        <dbReference type="EMBL" id="KAF5457324.1"/>
    </source>
</evidence>
<protein>
    <recommendedName>
        <fullName evidence="5">CCT domain-containing protein</fullName>
    </recommendedName>
</protein>
<dbReference type="PANTHER" id="PTHR31874:SF25">
    <property type="entry name" value="CCT MOTIF FAMILY PROTEIN"/>
    <property type="match status" value="1"/>
</dbReference>
<dbReference type="PANTHER" id="PTHR31874">
    <property type="entry name" value="CCT MOTIF FAMILY PROTEIN, EXPRESSED"/>
    <property type="match status" value="1"/>
</dbReference>
<dbReference type="Proteomes" id="UP000619265">
    <property type="component" value="Unassembled WGS sequence"/>
</dbReference>
<evidence type="ECO:0000256" key="4">
    <source>
        <dbReference type="SAM" id="MobiDB-lite"/>
    </source>
</evidence>
<dbReference type="EMBL" id="LIHL02000010">
    <property type="protein sequence ID" value="KAF5457324.1"/>
    <property type="molecule type" value="Genomic_DNA"/>
</dbReference>
<dbReference type="GO" id="GO:0005634">
    <property type="term" value="C:nucleus"/>
    <property type="evidence" value="ECO:0007669"/>
    <property type="project" value="UniProtKB-SubCell"/>
</dbReference>
<dbReference type="Gramene" id="Jr10_03970_p1">
    <property type="protein sequence ID" value="cds.Jr10_03970_p1"/>
    <property type="gene ID" value="Jr10_03970"/>
</dbReference>
<evidence type="ECO:0000259" key="5">
    <source>
        <dbReference type="PROSITE" id="PS51017"/>
    </source>
</evidence>
<evidence type="ECO:0000256" key="2">
    <source>
        <dbReference type="ARBA" id="ARBA00023242"/>
    </source>
</evidence>
<reference evidence="6" key="2">
    <citation type="submission" date="2020-03" db="EMBL/GenBank/DDBJ databases">
        <title>Walnut 2.0.</title>
        <authorList>
            <person name="Marrano A."/>
            <person name="Britton M."/>
            <person name="Zimin A.V."/>
            <person name="Zaini P.A."/>
            <person name="Workman R."/>
            <person name="Puiu D."/>
            <person name="Bianco L."/>
            <person name="Allen B.J."/>
            <person name="Troggio M."/>
            <person name="Leslie C.A."/>
            <person name="Timp W."/>
            <person name="Dendekar A."/>
            <person name="Salzberg S.L."/>
            <person name="Neale D.B."/>
        </authorList>
    </citation>
    <scope>NUCLEOTIDE SEQUENCE</scope>
    <source>
        <tissue evidence="6">Leaves</tissue>
    </source>
</reference>
<comment type="subcellular location">
    <subcellularLocation>
        <location evidence="1 3">Nucleus</location>
    </subcellularLocation>
</comment>
<evidence type="ECO:0000313" key="7">
    <source>
        <dbReference type="Proteomes" id="UP000619265"/>
    </source>
</evidence>
<evidence type="ECO:0000256" key="3">
    <source>
        <dbReference type="PROSITE-ProRule" id="PRU00357"/>
    </source>
</evidence>